<evidence type="ECO:0000313" key="9">
    <source>
        <dbReference type="Proteomes" id="UP000215506"/>
    </source>
</evidence>
<evidence type="ECO:0000256" key="1">
    <source>
        <dbReference type="ARBA" id="ARBA00001971"/>
    </source>
</evidence>
<comment type="similarity">
    <text evidence="2">Belongs to the cytochrome P450 family.</text>
</comment>
<proteinExistence type="inferred from homology"/>
<organism evidence="8 9">
    <name type="scientific">Nocardia cerradoensis</name>
    <dbReference type="NCBI Taxonomy" id="85688"/>
    <lineage>
        <taxon>Bacteria</taxon>
        <taxon>Bacillati</taxon>
        <taxon>Actinomycetota</taxon>
        <taxon>Actinomycetes</taxon>
        <taxon>Mycobacteriales</taxon>
        <taxon>Nocardiaceae</taxon>
        <taxon>Nocardia</taxon>
    </lineage>
</organism>
<dbReference type="EMBL" id="NGAF01000011">
    <property type="protein sequence ID" value="OXR43097.1"/>
    <property type="molecule type" value="Genomic_DNA"/>
</dbReference>
<keyword evidence="6" id="KW-0408">Iron</keyword>
<evidence type="ECO:0000256" key="7">
    <source>
        <dbReference type="ARBA" id="ARBA00023033"/>
    </source>
</evidence>
<name>A0A231H2P4_9NOCA</name>
<dbReference type="GO" id="GO:0020037">
    <property type="term" value="F:heme binding"/>
    <property type="evidence" value="ECO:0007669"/>
    <property type="project" value="InterPro"/>
</dbReference>
<keyword evidence="5 8" id="KW-0560">Oxidoreductase</keyword>
<comment type="caution">
    <text evidence="8">The sequence shown here is derived from an EMBL/GenBank/DDBJ whole genome shotgun (WGS) entry which is preliminary data.</text>
</comment>
<dbReference type="PANTHER" id="PTHR46696">
    <property type="entry name" value="P450, PUTATIVE (EUROFUNG)-RELATED"/>
    <property type="match status" value="1"/>
</dbReference>
<keyword evidence="4" id="KW-0479">Metal-binding</keyword>
<dbReference type="Proteomes" id="UP000215506">
    <property type="component" value="Unassembled WGS sequence"/>
</dbReference>
<dbReference type="EC" id="1.14.13.141" evidence="8"/>
<dbReference type="PANTHER" id="PTHR46696:SF4">
    <property type="entry name" value="BIOTIN BIOSYNTHESIS CYTOCHROME P450"/>
    <property type="match status" value="1"/>
</dbReference>
<dbReference type="InterPro" id="IPR036396">
    <property type="entry name" value="Cyt_P450_sf"/>
</dbReference>
<dbReference type="GO" id="GO:0005506">
    <property type="term" value="F:iron ion binding"/>
    <property type="evidence" value="ECO:0007669"/>
    <property type="project" value="InterPro"/>
</dbReference>
<gene>
    <name evidence="8" type="ORF">B7C42_04983</name>
</gene>
<dbReference type="GO" id="GO:0006707">
    <property type="term" value="P:cholesterol catabolic process"/>
    <property type="evidence" value="ECO:0007669"/>
    <property type="project" value="TreeGrafter"/>
</dbReference>
<evidence type="ECO:0000256" key="5">
    <source>
        <dbReference type="ARBA" id="ARBA00023002"/>
    </source>
</evidence>
<dbReference type="GO" id="GO:0036199">
    <property type="term" value="F:cholest-4-en-3-one 26-monooxygenase activity"/>
    <property type="evidence" value="ECO:0007669"/>
    <property type="project" value="TreeGrafter"/>
</dbReference>
<dbReference type="Gene3D" id="1.10.630.10">
    <property type="entry name" value="Cytochrome P450"/>
    <property type="match status" value="1"/>
</dbReference>
<dbReference type="InterPro" id="IPR002397">
    <property type="entry name" value="Cyt_P450_B"/>
</dbReference>
<evidence type="ECO:0000256" key="6">
    <source>
        <dbReference type="ARBA" id="ARBA00023004"/>
    </source>
</evidence>
<dbReference type="Pfam" id="PF00067">
    <property type="entry name" value="p450"/>
    <property type="match status" value="1"/>
</dbReference>
<dbReference type="CDD" id="cd11033">
    <property type="entry name" value="CYP142-like"/>
    <property type="match status" value="1"/>
</dbReference>
<dbReference type="InterPro" id="IPR001128">
    <property type="entry name" value="Cyt_P450"/>
</dbReference>
<dbReference type="PRINTS" id="PR00359">
    <property type="entry name" value="BP450"/>
</dbReference>
<dbReference type="FunFam" id="1.10.630.10:FF:000018">
    <property type="entry name" value="Cytochrome P450 monooxygenase"/>
    <property type="match status" value="1"/>
</dbReference>
<comment type="cofactor">
    <cofactor evidence="1">
        <name>heme</name>
        <dbReference type="ChEBI" id="CHEBI:30413"/>
    </cofactor>
</comment>
<dbReference type="GO" id="GO:0008395">
    <property type="term" value="F:steroid hydroxylase activity"/>
    <property type="evidence" value="ECO:0007669"/>
    <property type="project" value="TreeGrafter"/>
</dbReference>
<accession>A0A231H2P4</accession>
<evidence type="ECO:0000256" key="4">
    <source>
        <dbReference type="ARBA" id="ARBA00022723"/>
    </source>
</evidence>
<reference evidence="8 9" key="1">
    <citation type="submission" date="2017-07" db="EMBL/GenBank/DDBJ databases">
        <title>First draft Genome Sequence of Nocardia cerradoensis isolated from human infection.</title>
        <authorList>
            <person name="Carrasco G."/>
        </authorList>
    </citation>
    <scope>NUCLEOTIDE SEQUENCE [LARGE SCALE GENOMIC DNA]</scope>
    <source>
        <strain evidence="8 9">CNM20130759</strain>
    </source>
</reference>
<dbReference type="RefSeq" id="WP_039777921.1">
    <property type="nucleotide sequence ID" value="NZ_JAAXOR010000001.1"/>
</dbReference>
<protein>
    <submittedName>
        <fullName evidence="8">Steroid C26-monooxygenase</fullName>
        <ecNumber evidence="8">1.14.13.141</ecNumber>
    </submittedName>
</protein>
<evidence type="ECO:0000256" key="2">
    <source>
        <dbReference type="ARBA" id="ARBA00010617"/>
    </source>
</evidence>
<keyword evidence="9" id="KW-1185">Reference proteome</keyword>
<sequence length="411" mass="46226">MSAPSLPSISHDFDFTDPDLLSQRLPVAEWAELRRTAPVWWVDQPNGVSGFDDGGYWVVSRLDDIKEISKNSEVFSTQENTAVIRFNGEITREEIEIQRAMLVNTDPPAHDKLRRIISRGFTPRAVESLRAALRERAERIVHEAKKTGGGDFVQQVACELPLQAIAELLGVPQEDRGKLFEWSNQMMGYDDPEYADSYKMANAQVMGYAWNLAEEKRKCPADDIVSQLLNADIEGEALGSEEFAWFVILLAVAGNETTRNATTHGMKAFVDNPAQWELYKAERPRTAPDEIVRWATPVIAFQRTALSDTEIGGQAIKKGQRVGLFYSSANFDEERFDKPFEFDIMRNPNPHVGFGGTGTHYCVGANLARLQLDLIFNAIADVMPNLREVSEPVRLRSGWLNGIKSWQVAYE</sequence>
<evidence type="ECO:0000313" key="8">
    <source>
        <dbReference type="EMBL" id="OXR43097.1"/>
    </source>
</evidence>
<dbReference type="AlphaFoldDB" id="A0A231H2P4"/>
<dbReference type="SUPFAM" id="SSF48264">
    <property type="entry name" value="Cytochrome P450"/>
    <property type="match status" value="1"/>
</dbReference>
<keyword evidence="7 8" id="KW-0503">Monooxygenase</keyword>
<evidence type="ECO:0000256" key="3">
    <source>
        <dbReference type="ARBA" id="ARBA00022617"/>
    </source>
</evidence>
<keyword evidence="3" id="KW-0349">Heme</keyword>